<dbReference type="Gene3D" id="3.40.50.2000">
    <property type="entry name" value="Glycogen Phosphorylase B"/>
    <property type="match status" value="2"/>
</dbReference>
<dbReference type="AlphaFoldDB" id="A0A4Y8M090"/>
<evidence type="ECO:0000313" key="5">
    <source>
        <dbReference type="EMBL" id="TFE27852.1"/>
    </source>
</evidence>
<evidence type="ECO:0000256" key="3">
    <source>
        <dbReference type="ARBA" id="ARBA00022679"/>
    </source>
</evidence>
<dbReference type="Proteomes" id="UP000297900">
    <property type="component" value="Unassembled WGS sequence"/>
</dbReference>
<dbReference type="SUPFAM" id="SSF53756">
    <property type="entry name" value="UDP-Glycosyltransferase/glycogen phosphorylase"/>
    <property type="match status" value="1"/>
</dbReference>
<organism evidence="5 6">
    <name type="scientific">Cohnella luojiensis</name>
    <dbReference type="NCBI Taxonomy" id="652876"/>
    <lineage>
        <taxon>Bacteria</taxon>
        <taxon>Bacillati</taxon>
        <taxon>Bacillota</taxon>
        <taxon>Bacilli</taxon>
        <taxon>Bacillales</taxon>
        <taxon>Paenibacillaceae</taxon>
        <taxon>Cohnella</taxon>
    </lineage>
</organism>
<dbReference type="OrthoDB" id="2547319at2"/>
<proteinExistence type="inferred from homology"/>
<evidence type="ECO:0000313" key="6">
    <source>
        <dbReference type="Proteomes" id="UP000297900"/>
    </source>
</evidence>
<name>A0A4Y8M090_9BACL</name>
<evidence type="ECO:0000256" key="1">
    <source>
        <dbReference type="ARBA" id="ARBA00009481"/>
    </source>
</evidence>
<feature type="region of interest" description="Disordered" evidence="4">
    <location>
        <begin position="482"/>
        <end position="502"/>
    </location>
</feature>
<reference evidence="5 6" key="1">
    <citation type="submission" date="2019-03" db="EMBL/GenBank/DDBJ databases">
        <title>Cohnella endophytica sp. nov., a novel endophytic bacterium isolated from bark of Sonneratia apetala.</title>
        <authorList>
            <person name="Tuo L."/>
        </authorList>
    </citation>
    <scope>NUCLEOTIDE SEQUENCE [LARGE SCALE GENOMIC DNA]</scope>
    <source>
        <strain evidence="5 6">CCTCC AB 208254</strain>
    </source>
</reference>
<dbReference type="Pfam" id="PF13692">
    <property type="entry name" value="Glyco_trans_1_4"/>
    <property type="match status" value="1"/>
</dbReference>
<evidence type="ECO:0000256" key="2">
    <source>
        <dbReference type="ARBA" id="ARBA00022676"/>
    </source>
</evidence>
<keyword evidence="3 5" id="KW-0808">Transferase</keyword>
<dbReference type="PANTHER" id="PTHR12526:SF640">
    <property type="entry name" value="COLANIC ACID BIOSYNTHESIS GLYCOSYLTRANSFERASE WCAL-RELATED"/>
    <property type="match status" value="1"/>
</dbReference>
<gene>
    <name evidence="5" type="ORF">E2980_08705</name>
</gene>
<protein>
    <submittedName>
        <fullName evidence="5">Glycosyltransferase</fullName>
    </submittedName>
</protein>
<keyword evidence="2" id="KW-0328">Glycosyltransferase</keyword>
<accession>A0A4Y8M090</accession>
<sequence>MSGLKPKLLLFSHICSPVFVTGAEKLLLLFARELIHRFHCVLVVPQEGIISERARELGIKVTVLELPLAISLYTAAPTIAEEIKGLIKHPSWSKLHSLLADERPSYVFVNTSVHPLPAIAAKSLGIPTIWAMMETIMDTPSRGASADFIASHSDVVIGISHTTLQPFQGKQEMVKTFMLPPYLDRDQLLPGSWHYHRARLREQLGWGEVHLVAGYIGATIYPNKGLEPFIQAMLPIAAADARARFLVVGNPVDEVYYQKCQTLVQMSGYADRFVFHPFVEQIQQVFPALDVVVVPSLVSEGFGMTALEGMAFGKGVVAFASGGLTEILTVTGNEPFLVHTGDVAGLSASVNLLLSNQELLNGVGERNALAAQNIFGVEAFRARLEELMALLPFPFDVQGSLLRGSGPTVYLVEQGKRRPFVSEKAFLQRGYRFEDVALVPESVLERFPPGSPMYEIRNSRSAKRKRRRKSITRIRKNRRTALRGRRLIRGRSKGRKAHRRRR</sequence>
<keyword evidence="6" id="KW-1185">Reference proteome</keyword>
<comment type="similarity">
    <text evidence="1">Belongs to the glycosyltransferase group 1 family. Glycosyltransferase 4 subfamily.</text>
</comment>
<dbReference type="CDD" id="cd03801">
    <property type="entry name" value="GT4_PimA-like"/>
    <property type="match status" value="1"/>
</dbReference>
<dbReference type="GO" id="GO:0016757">
    <property type="term" value="F:glycosyltransferase activity"/>
    <property type="evidence" value="ECO:0007669"/>
    <property type="project" value="UniProtKB-KW"/>
</dbReference>
<dbReference type="EMBL" id="SOMN01000008">
    <property type="protein sequence ID" value="TFE27852.1"/>
    <property type="molecule type" value="Genomic_DNA"/>
</dbReference>
<comment type="caution">
    <text evidence="5">The sequence shown here is derived from an EMBL/GenBank/DDBJ whole genome shotgun (WGS) entry which is preliminary data.</text>
</comment>
<evidence type="ECO:0000256" key="4">
    <source>
        <dbReference type="SAM" id="MobiDB-lite"/>
    </source>
</evidence>
<dbReference type="RefSeq" id="WP_135151797.1">
    <property type="nucleotide sequence ID" value="NZ_SOMN01000008.1"/>
</dbReference>
<dbReference type="PANTHER" id="PTHR12526">
    <property type="entry name" value="GLYCOSYLTRANSFERASE"/>
    <property type="match status" value="1"/>
</dbReference>